<dbReference type="AlphaFoldDB" id="O59518"/>
<dbReference type="eggNOG" id="arCOG07149">
    <property type="taxonomic scope" value="Archaea"/>
</dbReference>
<name>O59518_PYRHO</name>
<dbReference type="EMBL" id="BA000001">
    <property type="protein sequence ID" value="BAA30958.1"/>
    <property type="molecule type" value="Genomic_DNA"/>
</dbReference>
<organism evidence="1 2">
    <name type="scientific">Pyrococcus horikoshii (strain ATCC 700860 / DSM 12428 / JCM 9974 / NBRC 100139 / OT-3)</name>
    <dbReference type="NCBI Taxonomy" id="70601"/>
    <lineage>
        <taxon>Archaea</taxon>
        <taxon>Methanobacteriati</taxon>
        <taxon>Methanobacteriota</taxon>
        <taxon>Thermococci</taxon>
        <taxon>Thermococcales</taxon>
        <taxon>Thermococcaceae</taxon>
        <taxon>Pyrococcus</taxon>
    </lineage>
</organism>
<dbReference type="EnsemblBacteria" id="BAA30958">
    <property type="protein sequence ID" value="BAA30958"/>
    <property type="gene ID" value="BAA30958"/>
</dbReference>
<evidence type="ECO:0000313" key="2">
    <source>
        <dbReference type="Proteomes" id="UP000000752"/>
    </source>
</evidence>
<accession>O59518</accession>
<sequence>MTRLRMVIVLVTLWIAMSANLAVANEKVLIERVTPGVKTEYWTLEKIELQTIHYGPWQIAAINHCQGSSATCSVSKEVQYCTSVSISGSVKVGIEVIESELGFEIGRRTYCESTECSVTCPGNTDAVLEWRYVKPVKAIIQRKHIVYPDGHEELGERTYAYVVLPMAPECRSYCKQVG</sequence>
<reference evidence="1 2" key="1">
    <citation type="journal article" date="1998" name="DNA Res.">
        <title>Complete sequence and gene organization of the genome of a hyper-thermophilic archaebacterium, Pyrococcus horikoshii OT3.</title>
        <authorList>
            <person name="Kawarabayasi Y."/>
            <person name="Sawada M."/>
            <person name="Horikawa H."/>
            <person name="Haikawa Y."/>
            <person name="Hino Y."/>
            <person name="Yamamoto S."/>
            <person name="Sekine M."/>
            <person name="Baba S."/>
            <person name="Kosugi H."/>
            <person name="Hosoyama A."/>
            <person name="Nagai Y."/>
            <person name="Sakai M."/>
            <person name="Ogura K."/>
            <person name="Otuka R."/>
            <person name="Nakazawa H."/>
            <person name="Takamiya M."/>
            <person name="Ohfuku Y."/>
            <person name="Funahashi T."/>
            <person name="Tanaka T."/>
            <person name="Kudoh Y."/>
            <person name="Yamazaki J."/>
            <person name="Kushida N."/>
            <person name="Oguchi A."/>
            <person name="Aoki K."/>
            <person name="Nakamura Y."/>
            <person name="Robb T.F."/>
            <person name="Horikoshi K."/>
            <person name="Masuchi Y."/>
            <person name="Shizuya H."/>
            <person name="Kikuchi H."/>
        </authorList>
    </citation>
    <scope>NUCLEOTIDE SEQUENCE [LARGE SCALE GENOMIC DNA]</scope>
    <source>
        <strain evidence="2">ATCC 700860 / DSM 12428 / JCM 9974 / NBRC 100139 / OT-3</strain>
    </source>
</reference>
<proteinExistence type="predicted"/>
<evidence type="ECO:0000313" key="1">
    <source>
        <dbReference type="EMBL" id="BAA30958.1"/>
    </source>
</evidence>
<dbReference type="RefSeq" id="WP_010885897.1">
    <property type="nucleotide sequence ID" value="NC_000961.1"/>
</dbReference>
<keyword evidence="2" id="KW-1185">Reference proteome</keyword>
<dbReference type="STRING" id="70601.gene:9378841"/>
<dbReference type="Proteomes" id="UP000000752">
    <property type="component" value="Chromosome"/>
</dbReference>
<dbReference type="PIR" id="G71195">
    <property type="entry name" value="G71195"/>
</dbReference>
<dbReference type="GeneID" id="1442679"/>
<gene>
    <name evidence="1" type="ordered locus">PH1838</name>
</gene>
<dbReference type="KEGG" id="pho:PH1838"/>
<protein>
    <submittedName>
        <fullName evidence="1">Uncharacterized protein</fullName>
    </submittedName>
</protein>